<name>A0ABQ0K0C5_9BACT</name>
<keyword evidence="6" id="KW-0862">Zinc</keyword>
<accession>A0ABQ0K0C5</accession>
<keyword evidence="11" id="KW-0812">Transmembrane</keyword>
<evidence type="ECO:0000256" key="7">
    <source>
        <dbReference type="ARBA" id="ARBA00047989"/>
    </source>
</evidence>
<organism evidence="12 13">
    <name type="scientific">Candidatus Brocadia sinica JPN1</name>
    <dbReference type="NCBI Taxonomy" id="1197129"/>
    <lineage>
        <taxon>Bacteria</taxon>
        <taxon>Pseudomonadati</taxon>
        <taxon>Planctomycetota</taxon>
        <taxon>Candidatus Brocadiia</taxon>
        <taxon>Candidatus Brocadiales</taxon>
        <taxon>Candidatus Brocadiaceae</taxon>
        <taxon>Candidatus Brocadia</taxon>
    </lineage>
</organism>
<proteinExistence type="inferred from homology"/>
<keyword evidence="13" id="KW-1185">Reference proteome</keyword>
<evidence type="ECO:0000256" key="10">
    <source>
        <dbReference type="RuleBase" id="RU361274"/>
    </source>
</evidence>
<evidence type="ECO:0000256" key="5">
    <source>
        <dbReference type="ARBA" id="ARBA00022801"/>
    </source>
</evidence>
<evidence type="ECO:0000256" key="9">
    <source>
        <dbReference type="ARBA" id="ARBA00049893"/>
    </source>
</evidence>
<dbReference type="InterPro" id="IPR038371">
    <property type="entry name" value="Cu_polyphenol_OxRdtase_sf"/>
</dbReference>
<dbReference type="RefSeq" id="WP_052564433.1">
    <property type="nucleotide sequence ID" value="NZ_BAFN01000001.1"/>
</dbReference>
<dbReference type="SUPFAM" id="SSF64438">
    <property type="entry name" value="CNF1/YfiH-like putative cysteine hydrolases"/>
    <property type="match status" value="1"/>
</dbReference>
<comment type="similarity">
    <text evidence="2 10">Belongs to the purine nucleoside phosphorylase YfiH/LACC1 family.</text>
</comment>
<sequence>MNSTPLFFIIIVFQYMIAKSINSLPLWFFQHLLKYGEICHFVSTKNGGLSNPPYDSLNLGFHVGDNPELVLKNRKRLASALEIPLSNFTIAQQVHGCNVKIVPKELIGSGAFHYDTAISATDAMVTGTSNICLVVLQADCVPILFFDAKKKVIGVAHAGWRGTVRMVAYNTVKILREKFNCSPQDILVGIGPSIGPCCYEIGHETIVQIEEAFHNEKGYINNRTPDGKGYFDLWEANKTQLMQMGIPRGNIEVAQMCTHCNHTLFFSYRHQNTETGRFGAGIMLKSL</sequence>
<evidence type="ECO:0000256" key="6">
    <source>
        <dbReference type="ARBA" id="ARBA00022833"/>
    </source>
</evidence>
<comment type="catalytic activity">
    <reaction evidence="1">
        <text>inosine + phosphate = alpha-D-ribose 1-phosphate + hypoxanthine</text>
        <dbReference type="Rhea" id="RHEA:27646"/>
        <dbReference type="ChEBI" id="CHEBI:17368"/>
        <dbReference type="ChEBI" id="CHEBI:17596"/>
        <dbReference type="ChEBI" id="CHEBI:43474"/>
        <dbReference type="ChEBI" id="CHEBI:57720"/>
        <dbReference type="EC" id="2.4.2.1"/>
    </reaction>
    <physiologicalReaction direction="left-to-right" evidence="1">
        <dbReference type="Rhea" id="RHEA:27647"/>
    </physiologicalReaction>
</comment>
<dbReference type="Gene3D" id="3.60.140.10">
    <property type="entry name" value="CNF1/YfiH-like putative cysteine hydrolases"/>
    <property type="match status" value="1"/>
</dbReference>
<evidence type="ECO:0000256" key="1">
    <source>
        <dbReference type="ARBA" id="ARBA00000553"/>
    </source>
</evidence>
<reference evidence="13" key="1">
    <citation type="journal article" date="2015" name="Genome Announc.">
        <title>Draft Genome Sequence of an Anaerobic Ammonium-Oxidizing Bacterium, "Candidatus Brocadia sinica".</title>
        <authorList>
            <person name="Oshiki M."/>
            <person name="Shinyako-Hata K."/>
            <person name="Satoh H."/>
            <person name="Okabe S."/>
        </authorList>
    </citation>
    <scope>NUCLEOTIDE SEQUENCE [LARGE SCALE GENOMIC DNA]</scope>
    <source>
        <strain evidence="13">JPN1</strain>
    </source>
</reference>
<dbReference type="Proteomes" id="UP000032309">
    <property type="component" value="Unassembled WGS sequence"/>
</dbReference>
<dbReference type="EMBL" id="BAFN01000001">
    <property type="protein sequence ID" value="GAN34426.1"/>
    <property type="molecule type" value="Genomic_DNA"/>
</dbReference>
<evidence type="ECO:0000313" key="13">
    <source>
        <dbReference type="Proteomes" id="UP000032309"/>
    </source>
</evidence>
<gene>
    <name evidence="12" type="ORF">BROSI_A2962</name>
</gene>
<evidence type="ECO:0000313" key="12">
    <source>
        <dbReference type="EMBL" id="GAN34426.1"/>
    </source>
</evidence>
<protein>
    <recommendedName>
        <fullName evidence="10">Purine nucleoside phosphorylase</fullName>
    </recommendedName>
</protein>
<dbReference type="NCBIfam" id="TIGR00726">
    <property type="entry name" value="peptidoglycan editing factor PgeF"/>
    <property type="match status" value="1"/>
</dbReference>
<dbReference type="InterPro" id="IPR011324">
    <property type="entry name" value="Cytotoxic_necrot_fac-like_cat"/>
</dbReference>
<dbReference type="InterPro" id="IPR003730">
    <property type="entry name" value="Cu_polyphenol_OxRdtase"/>
</dbReference>
<feature type="transmembrane region" description="Helical" evidence="11">
    <location>
        <begin position="6"/>
        <end position="29"/>
    </location>
</feature>
<keyword evidence="11" id="KW-0472">Membrane</keyword>
<keyword evidence="4" id="KW-0479">Metal-binding</keyword>
<evidence type="ECO:0000256" key="3">
    <source>
        <dbReference type="ARBA" id="ARBA00022679"/>
    </source>
</evidence>
<evidence type="ECO:0000256" key="11">
    <source>
        <dbReference type="SAM" id="Phobius"/>
    </source>
</evidence>
<comment type="catalytic activity">
    <reaction evidence="7">
        <text>adenosine + H2O + H(+) = inosine + NH4(+)</text>
        <dbReference type="Rhea" id="RHEA:24408"/>
        <dbReference type="ChEBI" id="CHEBI:15377"/>
        <dbReference type="ChEBI" id="CHEBI:15378"/>
        <dbReference type="ChEBI" id="CHEBI:16335"/>
        <dbReference type="ChEBI" id="CHEBI:17596"/>
        <dbReference type="ChEBI" id="CHEBI:28938"/>
        <dbReference type="EC" id="3.5.4.4"/>
    </reaction>
    <physiologicalReaction direction="left-to-right" evidence="7">
        <dbReference type="Rhea" id="RHEA:24409"/>
    </physiologicalReaction>
</comment>
<comment type="caution">
    <text evidence="12">The sequence shown here is derived from an EMBL/GenBank/DDBJ whole genome shotgun (WGS) entry which is preliminary data.</text>
</comment>
<dbReference type="CDD" id="cd16833">
    <property type="entry name" value="YfiH"/>
    <property type="match status" value="1"/>
</dbReference>
<keyword evidence="11" id="KW-1133">Transmembrane helix</keyword>
<evidence type="ECO:0000256" key="8">
    <source>
        <dbReference type="ARBA" id="ARBA00048968"/>
    </source>
</evidence>
<keyword evidence="5" id="KW-0378">Hydrolase</keyword>
<dbReference type="PANTHER" id="PTHR30616">
    <property type="entry name" value="UNCHARACTERIZED PROTEIN YFIH"/>
    <property type="match status" value="1"/>
</dbReference>
<dbReference type="Pfam" id="PF02578">
    <property type="entry name" value="Cu-oxidase_4"/>
    <property type="match status" value="1"/>
</dbReference>
<comment type="catalytic activity">
    <reaction evidence="8">
        <text>adenosine + phosphate = alpha-D-ribose 1-phosphate + adenine</text>
        <dbReference type="Rhea" id="RHEA:27642"/>
        <dbReference type="ChEBI" id="CHEBI:16335"/>
        <dbReference type="ChEBI" id="CHEBI:16708"/>
        <dbReference type="ChEBI" id="CHEBI:43474"/>
        <dbReference type="ChEBI" id="CHEBI:57720"/>
        <dbReference type="EC" id="2.4.2.1"/>
    </reaction>
    <physiologicalReaction direction="left-to-right" evidence="8">
        <dbReference type="Rhea" id="RHEA:27643"/>
    </physiologicalReaction>
</comment>
<keyword evidence="3" id="KW-0808">Transferase</keyword>
<evidence type="ECO:0000256" key="4">
    <source>
        <dbReference type="ARBA" id="ARBA00022723"/>
    </source>
</evidence>
<dbReference type="PANTHER" id="PTHR30616:SF2">
    <property type="entry name" value="PURINE NUCLEOSIDE PHOSPHORYLASE LACC1"/>
    <property type="match status" value="1"/>
</dbReference>
<evidence type="ECO:0000256" key="2">
    <source>
        <dbReference type="ARBA" id="ARBA00007353"/>
    </source>
</evidence>
<comment type="catalytic activity">
    <reaction evidence="9">
        <text>S-methyl-5'-thioadenosine + phosphate = 5-(methylsulfanyl)-alpha-D-ribose 1-phosphate + adenine</text>
        <dbReference type="Rhea" id="RHEA:11852"/>
        <dbReference type="ChEBI" id="CHEBI:16708"/>
        <dbReference type="ChEBI" id="CHEBI:17509"/>
        <dbReference type="ChEBI" id="CHEBI:43474"/>
        <dbReference type="ChEBI" id="CHEBI:58533"/>
        <dbReference type="EC" id="2.4.2.28"/>
    </reaction>
    <physiologicalReaction direction="left-to-right" evidence="9">
        <dbReference type="Rhea" id="RHEA:11853"/>
    </physiologicalReaction>
</comment>